<dbReference type="AlphaFoldDB" id="A0AAD5LQG3"/>
<dbReference type="Proteomes" id="UP001209570">
    <property type="component" value="Unassembled WGS sequence"/>
</dbReference>
<dbReference type="InterPro" id="IPR001683">
    <property type="entry name" value="PX_dom"/>
</dbReference>
<reference evidence="3" key="1">
    <citation type="submission" date="2021-12" db="EMBL/GenBank/DDBJ databases">
        <title>Prjna785345.</title>
        <authorList>
            <person name="Rujirawat T."/>
            <person name="Krajaejun T."/>
        </authorList>
    </citation>
    <scope>NUCLEOTIDE SEQUENCE</scope>
    <source>
        <strain evidence="3">Pi057C3</strain>
    </source>
</reference>
<dbReference type="Pfam" id="PF00787">
    <property type="entry name" value="PX"/>
    <property type="match status" value="1"/>
</dbReference>
<evidence type="ECO:0000313" key="3">
    <source>
        <dbReference type="EMBL" id="KAJ0409217.1"/>
    </source>
</evidence>
<dbReference type="SUPFAM" id="SSF64268">
    <property type="entry name" value="PX domain"/>
    <property type="match status" value="1"/>
</dbReference>
<feature type="compositionally biased region" description="Low complexity" evidence="1">
    <location>
        <begin position="8"/>
        <end position="17"/>
    </location>
</feature>
<organism evidence="3 4">
    <name type="scientific">Pythium insidiosum</name>
    <name type="common">Pythiosis disease agent</name>
    <dbReference type="NCBI Taxonomy" id="114742"/>
    <lineage>
        <taxon>Eukaryota</taxon>
        <taxon>Sar</taxon>
        <taxon>Stramenopiles</taxon>
        <taxon>Oomycota</taxon>
        <taxon>Peronosporomycetes</taxon>
        <taxon>Pythiales</taxon>
        <taxon>Pythiaceae</taxon>
        <taxon>Pythium</taxon>
    </lineage>
</organism>
<sequence>MGCMQSTPVANPAAAPASNKDVVEATPAVEVAAEAPVAAEPEKEATPAADATPVSSETKLVVNGFSVTENGVVYYHVEAIDGSIAVKRRYNDFKALYAKLDSSKLPALPPRAFFRGRQNQQVIAAREAQFASIINAIATDKALAESEAFRAFLA</sequence>
<evidence type="ECO:0000256" key="1">
    <source>
        <dbReference type="SAM" id="MobiDB-lite"/>
    </source>
</evidence>
<dbReference type="InterPro" id="IPR036871">
    <property type="entry name" value="PX_dom_sf"/>
</dbReference>
<dbReference type="CDD" id="cd06093">
    <property type="entry name" value="PX_domain"/>
    <property type="match status" value="1"/>
</dbReference>
<feature type="domain" description="PX" evidence="2">
    <location>
        <begin position="53"/>
        <end position="154"/>
    </location>
</feature>
<dbReference type="EMBL" id="JAKCXM010000005">
    <property type="protein sequence ID" value="KAJ0409217.1"/>
    <property type="molecule type" value="Genomic_DNA"/>
</dbReference>
<dbReference type="PROSITE" id="PS50195">
    <property type="entry name" value="PX"/>
    <property type="match status" value="1"/>
</dbReference>
<comment type="caution">
    <text evidence="3">The sequence shown here is derived from an EMBL/GenBank/DDBJ whole genome shotgun (WGS) entry which is preliminary data.</text>
</comment>
<accession>A0AAD5LQG3</accession>
<name>A0AAD5LQG3_PYTIN</name>
<feature type="region of interest" description="Disordered" evidence="1">
    <location>
        <begin position="1"/>
        <end position="21"/>
    </location>
</feature>
<dbReference type="GO" id="GO:0035091">
    <property type="term" value="F:phosphatidylinositol binding"/>
    <property type="evidence" value="ECO:0007669"/>
    <property type="project" value="InterPro"/>
</dbReference>
<evidence type="ECO:0000313" key="4">
    <source>
        <dbReference type="Proteomes" id="UP001209570"/>
    </source>
</evidence>
<proteinExistence type="predicted"/>
<evidence type="ECO:0000259" key="2">
    <source>
        <dbReference type="PROSITE" id="PS50195"/>
    </source>
</evidence>
<gene>
    <name evidence="3" type="ORF">P43SY_006714</name>
</gene>
<keyword evidence="4" id="KW-1185">Reference proteome</keyword>
<feature type="region of interest" description="Disordered" evidence="1">
    <location>
        <begin position="34"/>
        <end position="53"/>
    </location>
</feature>
<protein>
    <recommendedName>
        <fullName evidence="2">PX domain-containing protein</fullName>
    </recommendedName>
</protein>
<dbReference type="Gene3D" id="3.30.1520.10">
    <property type="entry name" value="Phox-like domain"/>
    <property type="match status" value="1"/>
</dbReference>